<dbReference type="OrthoDB" id="5297600at2"/>
<comment type="function">
    <text evidence="1">Plays a role in synthesis, processing and/or stability of 23S rRNA.</text>
</comment>
<dbReference type="Proteomes" id="UP000239709">
    <property type="component" value="Chromosome"/>
</dbReference>
<accession>A0A2S0MH74</accession>
<evidence type="ECO:0000313" key="6">
    <source>
        <dbReference type="EMBL" id="AVO35111.1"/>
    </source>
</evidence>
<name>A0A2S0MH74_9BURK</name>
<dbReference type="InterPro" id="IPR039255">
    <property type="entry name" value="YceD_bac"/>
</dbReference>
<proteinExistence type="inferred from homology"/>
<evidence type="ECO:0000256" key="3">
    <source>
        <dbReference type="ARBA" id="ARBA00015716"/>
    </source>
</evidence>
<dbReference type="KEGG" id="otk:C6570_13375"/>
<protein>
    <recommendedName>
        <fullName evidence="3">Large ribosomal RNA subunit accumulation protein YceD</fullName>
    </recommendedName>
    <alternativeName>
        <fullName evidence="5">23S rRNA accumulation protein YceD</fullName>
    </alternativeName>
</protein>
<dbReference type="GO" id="GO:0042254">
    <property type="term" value="P:ribosome biogenesis"/>
    <property type="evidence" value="ECO:0007669"/>
    <property type="project" value="UniProtKB-KW"/>
</dbReference>
<evidence type="ECO:0000256" key="4">
    <source>
        <dbReference type="ARBA" id="ARBA00022517"/>
    </source>
</evidence>
<dbReference type="AlphaFoldDB" id="A0A2S0MH74"/>
<dbReference type="PANTHER" id="PTHR38099:SF1">
    <property type="entry name" value="LARGE RIBOSOMAL RNA SUBUNIT ACCUMULATION PROTEIN YCED"/>
    <property type="match status" value="1"/>
</dbReference>
<dbReference type="EMBL" id="CP027666">
    <property type="protein sequence ID" value="AVO35111.1"/>
    <property type="molecule type" value="Genomic_DNA"/>
</dbReference>
<dbReference type="GO" id="GO:0005829">
    <property type="term" value="C:cytosol"/>
    <property type="evidence" value="ECO:0007669"/>
    <property type="project" value="TreeGrafter"/>
</dbReference>
<evidence type="ECO:0000313" key="7">
    <source>
        <dbReference type="Proteomes" id="UP000239709"/>
    </source>
</evidence>
<dbReference type="RefSeq" id="WP_106703660.1">
    <property type="nucleotide sequence ID" value="NZ_CP027666.1"/>
</dbReference>
<organism evidence="6 7">
    <name type="scientific">Ottowia oryzae</name>
    <dbReference type="NCBI Taxonomy" id="2109914"/>
    <lineage>
        <taxon>Bacteria</taxon>
        <taxon>Pseudomonadati</taxon>
        <taxon>Pseudomonadota</taxon>
        <taxon>Betaproteobacteria</taxon>
        <taxon>Burkholderiales</taxon>
        <taxon>Comamonadaceae</taxon>
        <taxon>Ottowia</taxon>
    </lineage>
</organism>
<dbReference type="InterPro" id="IPR003772">
    <property type="entry name" value="YceD"/>
</dbReference>
<gene>
    <name evidence="6" type="ORF">C6570_13375</name>
</gene>
<reference evidence="6 7" key="1">
    <citation type="submission" date="2018-03" db="EMBL/GenBank/DDBJ databases">
        <title>Genome sequencing of Ottowia sp.</title>
        <authorList>
            <person name="Kim S.-J."/>
            <person name="Heo J."/>
            <person name="Kwon S.-W."/>
        </authorList>
    </citation>
    <scope>NUCLEOTIDE SEQUENCE [LARGE SCALE GENOMIC DNA]</scope>
    <source>
        <strain evidence="6 7">KADR8-3</strain>
    </source>
</reference>
<evidence type="ECO:0000256" key="5">
    <source>
        <dbReference type="ARBA" id="ARBA00031841"/>
    </source>
</evidence>
<dbReference type="PANTHER" id="PTHR38099">
    <property type="entry name" value="LARGE RIBOSOMAL RNA SUBUNIT ACCUMULATION PROTEIN YCED"/>
    <property type="match status" value="1"/>
</dbReference>
<dbReference type="Pfam" id="PF02620">
    <property type="entry name" value="YceD"/>
    <property type="match status" value="1"/>
</dbReference>
<comment type="similarity">
    <text evidence="2">Belongs to the DUF177 domain family.</text>
</comment>
<evidence type="ECO:0000256" key="2">
    <source>
        <dbReference type="ARBA" id="ARBA00010740"/>
    </source>
</evidence>
<evidence type="ECO:0000256" key="1">
    <source>
        <dbReference type="ARBA" id="ARBA00002868"/>
    </source>
</evidence>
<keyword evidence="7" id="KW-1185">Reference proteome</keyword>
<keyword evidence="4" id="KW-0690">Ribosome biogenesis</keyword>
<sequence length="181" mass="19767">MSKTFNARHLNVAAFTQAKTAISGEELLQNYERLAQELQAPAPDLTLKWQATGESRTAVDGSVRPAIHLQVQANVPLTCQRCMEAVHTPIDVDRHFIFVPDEATAAAMDDDSEDDVLEMSTDFNLLGLIEDEVLMALPLVPRHDVCPTGVAQSAQTDDFNDVAEEKPNPFAALAALQSQKP</sequence>